<comment type="similarity">
    <text evidence="2 4">Belongs to the Mediator complex subunit 20 family.</text>
</comment>
<accession>A0A9P7VDJ9</accession>
<keyword evidence="4" id="KW-0804">Transcription</keyword>
<comment type="subunit">
    <text evidence="4">Component of the Mediator complex.</text>
</comment>
<organism evidence="5 6">
    <name type="scientific">Scheffersomyces spartinae</name>
    <dbReference type="NCBI Taxonomy" id="45513"/>
    <lineage>
        <taxon>Eukaryota</taxon>
        <taxon>Fungi</taxon>
        <taxon>Dikarya</taxon>
        <taxon>Ascomycota</taxon>
        <taxon>Saccharomycotina</taxon>
        <taxon>Pichiomycetes</taxon>
        <taxon>Debaryomycetaceae</taxon>
        <taxon>Scheffersomyces</taxon>
    </lineage>
</organism>
<evidence type="ECO:0000256" key="3">
    <source>
        <dbReference type="ARBA" id="ARBA00023242"/>
    </source>
</evidence>
<dbReference type="GeneID" id="66115604"/>
<evidence type="ECO:0000313" key="5">
    <source>
        <dbReference type="EMBL" id="KAG7195845.1"/>
    </source>
</evidence>
<keyword evidence="4" id="KW-0010">Activator</keyword>
<name>A0A9P7VDJ9_9ASCO</name>
<protein>
    <recommendedName>
        <fullName evidence="4">Mediator of RNA polymerase II transcription subunit 20</fullName>
    </recommendedName>
    <alternativeName>
        <fullName evidence="4">Mediator complex subunit 20</fullName>
    </alternativeName>
</protein>
<keyword evidence="3 4" id="KW-0539">Nucleus</keyword>
<dbReference type="AlphaFoldDB" id="A0A9P7VDJ9"/>
<evidence type="ECO:0000313" key="6">
    <source>
        <dbReference type="Proteomes" id="UP000790833"/>
    </source>
</evidence>
<sequence>MMILVQNATPETILLFHDQLSNELPNIKGKWGFNFKIFRNNHFSVPPELADTHSSSPETTFLHTLSPSYMAHTTITLINRKTSGVFCTSVKEENGSDDALYAIPDKHLNLGATTGLNDPFDSFVHQKLQAAWSQKQIIRGDGGQIYELQNGNLIFRTSNVFLHGIFKGLLIQIEILDTGIPPAKLSDINEIQALFKTIIQKYRIPEGTTCYDVLNAKHLDTCGDLALQYSYILNF</sequence>
<dbReference type="Proteomes" id="UP000790833">
    <property type="component" value="Unassembled WGS sequence"/>
</dbReference>
<dbReference type="RefSeq" id="XP_043051390.1">
    <property type="nucleotide sequence ID" value="XM_043193002.1"/>
</dbReference>
<gene>
    <name evidence="5" type="primary">SRB2</name>
    <name evidence="4" type="synonym">MED20</name>
    <name evidence="5" type="ORF">KQ657_002230</name>
</gene>
<reference evidence="5" key="1">
    <citation type="submission" date="2021-03" db="EMBL/GenBank/DDBJ databases">
        <authorList>
            <person name="Palmer J.M."/>
        </authorList>
    </citation>
    <scope>NUCLEOTIDE SEQUENCE</scope>
    <source>
        <strain evidence="5">ARV_011</strain>
    </source>
</reference>
<comment type="function">
    <text evidence="4">Component of the Mediator complex, a coactivator involved in the regulated transcription of nearly all RNA polymerase II-dependent genes. Mediator functions as a bridge to convey information from gene-specific regulatory proteins to the basal RNA polymerase II transcription machinery. Mediator is recruited to promoters by direct interactions with regulatory proteins and serves as a scaffold for the assembly of a functional preinitiation complex with RNA polymerase II and the general transcription factors.</text>
</comment>
<evidence type="ECO:0000256" key="2">
    <source>
        <dbReference type="ARBA" id="ARBA00010743"/>
    </source>
</evidence>
<dbReference type="InterPro" id="IPR013921">
    <property type="entry name" value="Mediator_Med20"/>
</dbReference>
<evidence type="ECO:0000256" key="4">
    <source>
        <dbReference type="RuleBase" id="RU364152"/>
    </source>
</evidence>
<dbReference type="GO" id="GO:0003712">
    <property type="term" value="F:transcription coregulator activity"/>
    <property type="evidence" value="ECO:0007669"/>
    <property type="project" value="InterPro"/>
</dbReference>
<dbReference type="GO" id="GO:0016592">
    <property type="term" value="C:mediator complex"/>
    <property type="evidence" value="ECO:0007669"/>
    <property type="project" value="InterPro"/>
</dbReference>
<dbReference type="Pfam" id="PF08612">
    <property type="entry name" value="Med20"/>
    <property type="match status" value="1"/>
</dbReference>
<dbReference type="OrthoDB" id="1854899at2759"/>
<dbReference type="GO" id="GO:0006357">
    <property type="term" value="P:regulation of transcription by RNA polymerase II"/>
    <property type="evidence" value="ECO:0007669"/>
    <property type="project" value="InterPro"/>
</dbReference>
<keyword evidence="4" id="KW-0805">Transcription regulation</keyword>
<comment type="caution">
    <text evidence="5">The sequence shown here is derived from an EMBL/GenBank/DDBJ whole genome shotgun (WGS) entry which is preliminary data.</text>
</comment>
<dbReference type="Gene3D" id="3.30.310.180">
    <property type="match status" value="1"/>
</dbReference>
<keyword evidence="6" id="KW-1185">Reference proteome</keyword>
<comment type="subcellular location">
    <subcellularLocation>
        <location evidence="1 4">Nucleus</location>
    </subcellularLocation>
</comment>
<evidence type="ECO:0000256" key="1">
    <source>
        <dbReference type="ARBA" id="ARBA00004123"/>
    </source>
</evidence>
<dbReference type="EMBL" id="JAHMUF010000002">
    <property type="protein sequence ID" value="KAG7195845.1"/>
    <property type="molecule type" value="Genomic_DNA"/>
</dbReference>
<proteinExistence type="inferred from homology"/>